<dbReference type="EMBL" id="QGHF01000004">
    <property type="protein sequence ID" value="PWK97845.1"/>
    <property type="molecule type" value="Genomic_DNA"/>
</dbReference>
<reference evidence="2 3" key="1">
    <citation type="submission" date="2018-05" db="EMBL/GenBank/DDBJ databases">
        <title>Genomic Encyclopedia of Type Strains, Phase IV (KMG-V): Genome sequencing to study the core and pangenomes of soil and plant-associated prokaryotes.</title>
        <authorList>
            <person name="Whitman W."/>
        </authorList>
    </citation>
    <scope>NUCLEOTIDE SEQUENCE [LARGE SCALE GENOMIC DNA]</scope>
    <source>
        <strain evidence="2 3">PNA 200-10</strain>
    </source>
</reference>
<name>A0A2V2BIW1_9GAMM</name>
<comment type="caution">
    <text evidence="2">The sequence shown here is derived from an EMBL/GenBank/DDBJ whole genome shotgun (WGS) entry which is preliminary data.</text>
</comment>
<gene>
    <name evidence="2" type="ORF">C7431_104541</name>
</gene>
<accession>A0A2V2BIW1</accession>
<proteinExistence type="predicted"/>
<dbReference type="OrthoDB" id="47553at1903409"/>
<keyword evidence="1" id="KW-0812">Transmembrane</keyword>
<feature type="transmembrane region" description="Helical" evidence="1">
    <location>
        <begin position="60"/>
        <end position="77"/>
    </location>
</feature>
<evidence type="ECO:0000313" key="2">
    <source>
        <dbReference type="EMBL" id="PWK97845.1"/>
    </source>
</evidence>
<protein>
    <submittedName>
        <fullName evidence="2">Uncharacterized protein</fullName>
    </submittedName>
</protein>
<evidence type="ECO:0000313" key="3">
    <source>
        <dbReference type="Proteomes" id="UP000245981"/>
    </source>
</evidence>
<evidence type="ECO:0000256" key="1">
    <source>
        <dbReference type="SAM" id="Phobius"/>
    </source>
</evidence>
<organism evidence="2 3">
    <name type="scientific">Pantoea allii</name>
    <dbReference type="NCBI Taxonomy" id="574096"/>
    <lineage>
        <taxon>Bacteria</taxon>
        <taxon>Pseudomonadati</taxon>
        <taxon>Pseudomonadota</taxon>
        <taxon>Gammaproteobacteria</taxon>
        <taxon>Enterobacterales</taxon>
        <taxon>Erwiniaceae</taxon>
        <taxon>Pantoea</taxon>
    </lineage>
</organism>
<keyword evidence="1" id="KW-1133">Transmembrane helix</keyword>
<dbReference type="AlphaFoldDB" id="A0A2V2BIW1"/>
<dbReference type="RefSeq" id="WP_109717268.1">
    <property type="nucleotide sequence ID" value="NZ_JBNUMT010000001.1"/>
</dbReference>
<keyword evidence="1" id="KW-0472">Membrane</keyword>
<feature type="transmembrane region" description="Helical" evidence="1">
    <location>
        <begin position="6"/>
        <end position="28"/>
    </location>
</feature>
<sequence>MSTYLQIAATFIGLIGTLLMFFNSYSLLPYESAMMGSDEIIENDRLTRTKNHKMLVRQKIGIGLLTFSFLLQLVSYAL</sequence>
<dbReference type="Proteomes" id="UP000245981">
    <property type="component" value="Unassembled WGS sequence"/>
</dbReference>